<dbReference type="EMBL" id="FORX01000010">
    <property type="protein sequence ID" value="SFJ94929.1"/>
    <property type="molecule type" value="Genomic_DNA"/>
</dbReference>
<proteinExistence type="predicted"/>
<evidence type="ECO:0000313" key="1">
    <source>
        <dbReference type="EMBL" id="SFJ94929.1"/>
    </source>
</evidence>
<dbReference type="Pfam" id="PF05258">
    <property type="entry name" value="DciA"/>
    <property type="match status" value="1"/>
</dbReference>
<dbReference type="AlphaFoldDB" id="A0A1I3VIN4"/>
<dbReference type="Proteomes" id="UP000198635">
    <property type="component" value="Unassembled WGS sequence"/>
</dbReference>
<sequence length="182" mass="20605">MPAVQRSRTSLAWHRQDGYLIKMHQRQKKVRSASEALGTVLGTPEAALELAIARLWRHWPEILGAEIAEMIRPLGHRKTTMLLGATNSMVMQEFSYFAQNILDKANGFLGNAYFQKVQIELMAGRPALDQSLLPKFPPRPEPPKPDILGNLLPCMDPSSPVTSCYRAYVRHFRPDLEIPEDE</sequence>
<evidence type="ECO:0000313" key="2">
    <source>
        <dbReference type="Proteomes" id="UP000198635"/>
    </source>
</evidence>
<dbReference type="STRING" id="52560.SAMN04488082_11069"/>
<keyword evidence="2" id="KW-1185">Reference proteome</keyword>
<accession>A0A1I3VIN4</accession>
<dbReference type="PANTHER" id="PTHR36456">
    <property type="entry name" value="UPF0232 PROTEIN SCO3875"/>
    <property type="match status" value="1"/>
</dbReference>
<dbReference type="PANTHER" id="PTHR36456:SF1">
    <property type="entry name" value="UPF0232 PROTEIN SCO3875"/>
    <property type="match status" value="1"/>
</dbReference>
<dbReference type="OrthoDB" id="5471833at2"/>
<name>A0A1I3VIN4_9BACT</name>
<dbReference type="InterPro" id="IPR007922">
    <property type="entry name" value="DciA-like"/>
</dbReference>
<organism evidence="1 2">
    <name type="scientific">Desulfomicrobium apsheronum</name>
    <dbReference type="NCBI Taxonomy" id="52560"/>
    <lineage>
        <taxon>Bacteria</taxon>
        <taxon>Pseudomonadati</taxon>
        <taxon>Thermodesulfobacteriota</taxon>
        <taxon>Desulfovibrionia</taxon>
        <taxon>Desulfovibrionales</taxon>
        <taxon>Desulfomicrobiaceae</taxon>
        <taxon>Desulfomicrobium</taxon>
    </lineage>
</organism>
<protein>
    <recommendedName>
        <fullName evidence="3">DUF721 domain-containing protein</fullName>
    </recommendedName>
</protein>
<evidence type="ECO:0008006" key="3">
    <source>
        <dbReference type="Google" id="ProtNLM"/>
    </source>
</evidence>
<gene>
    <name evidence="1" type="ORF">SAMN04488082_11069</name>
</gene>
<reference evidence="2" key="1">
    <citation type="submission" date="2016-10" db="EMBL/GenBank/DDBJ databases">
        <authorList>
            <person name="Varghese N."/>
            <person name="Submissions S."/>
        </authorList>
    </citation>
    <scope>NUCLEOTIDE SEQUENCE [LARGE SCALE GENOMIC DNA]</scope>
    <source>
        <strain evidence="2">DSM 5918</strain>
    </source>
</reference>